<dbReference type="EMBL" id="VSRR010057937">
    <property type="protein sequence ID" value="MPC81762.1"/>
    <property type="molecule type" value="Genomic_DNA"/>
</dbReference>
<keyword evidence="3" id="KW-1185">Reference proteome</keyword>
<accession>A0A5B7ID52</accession>
<comment type="caution">
    <text evidence="2">The sequence shown here is derived from an EMBL/GenBank/DDBJ whole genome shotgun (WGS) entry which is preliminary data.</text>
</comment>
<sequence>MTLYSYPFCIPSLALPCLALPCLPVPSRPSRSFETGQKSHQDITRHGTSNYVQFFRPQETLKGNYLGKDLIQYSISSPDGGGGVVVVVAGGGGDGGGSALLHSRSRPRVV</sequence>
<protein>
    <submittedName>
        <fullName evidence="2">Uncharacterized protein</fullName>
    </submittedName>
</protein>
<name>A0A5B7ID52_PORTR</name>
<proteinExistence type="predicted"/>
<evidence type="ECO:0000313" key="3">
    <source>
        <dbReference type="Proteomes" id="UP000324222"/>
    </source>
</evidence>
<dbReference type="Proteomes" id="UP000324222">
    <property type="component" value="Unassembled WGS sequence"/>
</dbReference>
<feature type="signal peptide" evidence="1">
    <location>
        <begin position="1"/>
        <end position="19"/>
    </location>
</feature>
<dbReference type="AlphaFoldDB" id="A0A5B7ID52"/>
<keyword evidence="1" id="KW-0732">Signal</keyword>
<evidence type="ECO:0000256" key="1">
    <source>
        <dbReference type="SAM" id="SignalP"/>
    </source>
</evidence>
<evidence type="ECO:0000313" key="2">
    <source>
        <dbReference type="EMBL" id="MPC81762.1"/>
    </source>
</evidence>
<feature type="chain" id="PRO_5023000266" evidence="1">
    <location>
        <begin position="20"/>
        <end position="110"/>
    </location>
</feature>
<organism evidence="2 3">
    <name type="scientific">Portunus trituberculatus</name>
    <name type="common">Swimming crab</name>
    <name type="synonym">Neptunus trituberculatus</name>
    <dbReference type="NCBI Taxonomy" id="210409"/>
    <lineage>
        <taxon>Eukaryota</taxon>
        <taxon>Metazoa</taxon>
        <taxon>Ecdysozoa</taxon>
        <taxon>Arthropoda</taxon>
        <taxon>Crustacea</taxon>
        <taxon>Multicrustacea</taxon>
        <taxon>Malacostraca</taxon>
        <taxon>Eumalacostraca</taxon>
        <taxon>Eucarida</taxon>
        <taxon>Decapoda</taxon>
        <taxon>Pleocyemata</taxon>
        <taxon>Brachyura</taxon>
        <taxon>Eubrachyura</taxon>
        <taxon>Portunoidea</taxon>
        <taxon>Portunidae</taxon>
        <taxon>Portuninae</taxon>
        <taxon>Portunus</taxon>
    </lineage>
</organism>
<reference evidence="2 3" key="1">
    <citation type="submission" date="2019-05" db="EMBL/GenBank/DDBJ databases">
        <title>Another draft genome of Portunus trituberculatus and its Hox gene families provides insights of decapod evolution.</title>
        <authorList>
            <person name="Jeong J.-H."/>
            <person name="Song I."/>
            <person name="Kim S."/>
            <person name="Choi T."/>
            <person name="Kim D."/>
            <person name="Ryu S."/>
            <person name="Kim W."/>
        </authorList>
    </citation>
    <scope>NUCLEOTIDE SEQUENCE [LARGE SCALE GENOMIC DNA]</scope>
    <source>
        <tissue evidence="2">Muscle</tissue>
    </source>
</reference>
<gene>
    <name evidence="2" type="ORF">E2C01_076395</name>
</gene>